<evidence type="ECO:0000256" key="4">
    <source>
        <dbReference type="ARBA" id="ARBA00022989"/>
    </source>
</evidence>
<feature type="transmembrane region" description="Helical" evidence="6">
    <location>
        <begin position="353"/>
        <end position="374"/>
    </location>
</feature>
<keyword evidence="5 6" id="KW-0472">Membrane</keyword>
<dbReference type="PANTHER" id="PTHR43243">
    <property type="entry name" value="INNER MEMBRANE TRANSPORTER YGJI-RELATED"/>
    <property type="match status" value="1"/>
</dbReference>
<dbReference type="Pfam" id="PF13520">
    <property type="entry name" value="AA_permease_2"/>
    <property type="match status" value="1"/>
</dbReference>
<dbReference type="GO" id="GO:0016020">
    <property type="term" value="C:membrane"/>
    <property type="evidence" value="ECO:0007669"/>
    <property type="project" value="UniProtKB-SubCell"/>
</dbReference>
<evidence type="ECO:0000256" key="6">
    <source>
        <dbReference type="SAM" id="Phobius"/>
    </source>
</evidence>
<evidence type="ECO:0000256" key="1">
    <source>
        <dbReference type="ARBA" id="ARBA00004141"/>
    </source>
</evidence>
<feature type="transmembrane region" description="Helical" evidence="6">
    <location>
        <begin position="187"/>
        <end position="206"/>
    </location>
</feature>
<proteinExistence type="predicted"/>
<feature type="transmembrane region" description="Helical" evidence="6">
    <location>
        <begin position="258"/>
        <end position="280"/>
    </location>
</feature>
<evidence type="ECO:0000256" key="3">
    <source>
        <dbReference type="ARBA" id="ARBA00022692"/>
    </source>
</evidence>
<accession>A0A0E3MAH4</accession>
<protein>
    <submittedName>
        <fullName evidence="7">Amino acid permease-associated region</fullName>
    </submittedName>
</protein>
<comment type="subcellular location">
    <subcellularLocation>
        <location evidence="1">Membrane</location>
        <topology evidence="1">Multi-pass membrane protein</topology>
    </subcellularLocation>
</comment>
<dbReference type="STRING" id="1548.CSCA_3482"/>
<dbReference type="KEGG" id="csq:CSCA_3482"/>
<dbReference type="PANTHER" id="PTHR43243:SF4">
    <property type="entry name" value="CATIONIC AMINO ACID TRANSPORTER 4"/>
    <property type="match status" value="1"/>
</dbReference>
<keyword evidence="8" id="KW-1185">Reference proteome</keyword>
<sequence>MASGNKSIFRTKSIEAMLSESSKGLKKVLGAFELTMLGIGAIIGTGIFVLTGVAAADYAGPALVLSFVFAAIACTFAALCYAELAAMIPVAGSAYTFGYVGLGEIWAWLIGWDLILEYVVAVAAVAVGWSGYMVIILKSIGINVPAALCNPPGQNGGILNLPAIIVLFIVMLFLIKGVSESTKLNNILVIVKLGVVILFIAIGIGHVNPANWHPFFPYGVNGVFTGASIIFFAYVGFDAVSTAAEEVKNPQRDLPIGIVASLLVCTVLYIIVSAILTGMVPYKEFHGNAAPVAYALAKVGINWGSALVSVGAICGISSVLLVMSFGASRILFSLSRDGLLPIVFSEIHPKFGTPIKSTVLVGVVTMILSGFVQIGRLAEMTNIGTLCAFCIVSASVIVLRKKRPDVKRPFSCPGAPVTPAIAIVFCLYLIYKLPTFTHIVFVVWITIGIIVYFIYGKSHSIMNFEEQK</sequence>
<keyword evidence="4 6" id="KW-1133">Transmembrane helix</keyword>
<reference evidence="7 8" key="1">
    <citation type="journal article" date="2015" name="J. Biotechnol.">
        <title>Complete genome sequence of a malodorant-producing acetogen, Clostridium scatologenes ATCC 25775(T).</title>
        <authorList>
            <person name="Zhu Z."/>
            <person name="Guo T."/>
            <person name="Zheng H."/>
            <person name="Song T."/>
            <person name="Ouyang P."/>
            <person name="Xie J."/>
        </authorList>
    </citation>
    <scope>NUCLEOTIDE SEQUENCE [LARGE SCALE GENOMIC DNA]</scope>
    <source>
        <strain evidence="7 8">ATCC 25775</strain>
    </source>
</reference>
<keyword evidence="3 6" id="KW-0812">Transmembrane</keyword>
<feature type="transmembrane region" description="Helical" evidence="6">
    <location>
        <begin position="411"/>
        <end position="430"/>
    </location>
</feature>
<dbReference type="AlphaFoldDB" id="A0A0E3MAH4"/>
<dbReference type="Proteomes" id="UP000033115">
    <property type="component" value="Chromosome"/>
</dbReference>
<dbReference type="Gene3D" id="1.20.1740.10">
    <property type="entry name" value="Amino acid/polyamine transporter I"/>
    <property type="match status" value="1"/>
</dbReference>
<evidence type="ECO:0000313" key="8">
    <source>
        <dbReference type="Proteomes" id="UP000033115"/>
    </source>
</evidence>
<gene>
    <name evidence="7" type="ORF">CSCA_3482</name>
</gene>
<feature type="transmembrane region" description="Helical" evidence="6">
    <location>
        <begin position="300"/>
        <end position="332"/>
    </location>
</feature>
<feature type="transmembrane region" description="Helical" evidence="6">
    <location>
        <begin position="63"/>
        <end position="88"/>
    </location>
</feature>
<feature type="transmembrane region" description="Helical" evidence="6">
    <location>
        <begin position="34"/>
        <end position="56"/>
    </location>
</feature>
<name>A0A0E3MAH4_CLOSL</name>
<feature type="transmembrane region" description="Helical" evidence="6">
    <location>
        <begin position="218"/>
        <end position="237"/>
    </location>
</feature>
<feature type="transmembrane region" description="Helical" evidence="6">
    <location>
        <begin position="157"/>
        <end position="175"/>
    </location>
</feature>
<evidence type="ECO:0000256" key="5">
    <source>
        <dbReference type="ARBA" id="ARBA00023136"/>
    </source>
</evidence>
<evidence type="ECO:0000313" key="7">
    <source>
        <dbReference type="EMBL" id="AKA70607.1"/>
    </source>
</evidence>
<dbReference type="RefSeq" id="WP_029160726.1">
    <property type="nucleotide sequence ID" value="NZ_CP009933.1"/>
</dbReference>
<organism evidence="7 8">
    <name type="scientific">Clostridium scatologenes</name>
    <dbReference type="NCBI Taxonomy" id="1548"/>
    <lineage>
        <taxon>Bacteria</taxon>
        <taxon>Bacillati</taxon>
        <taxon>Bacillota</taxon>
        <taxon>Clostridia</taxon>
        <taxon>Eubacteriales</taxon>
        <taxon>Clostridiaceae</taxon>
        <taxon>Clostridium</taxon>
    </lineage>
</organism>
<keyword evidence="2" id="KW-0813">Transport</keyword>
<dbReference type="HOGENOM" id="CLU_007946_15_7_9"/>
<feature type="transmembrane region" description="Helical" evidence="6">
    <location>
        <begin position="436"/>
        <end position="455"/>
    </location>
</feature>
<feature type="transmembrane region" description="Helical" evidence="6">
    <location>
        <begin position="118"/>
        <end position="137"/>
    </location>
</feature>
<dbReference type="InterPro" id="IPR002293">
    <property type="entry name" value="AA/rel_permease1"/>
</dbReference>
<feature type="transmembrane region" description="Helical" evidence="6">
    <location>
        <begin position="94"/>
        <end position="111"/>
    </location>
</feature>
<feature type="transmembrane region" description="Helical" evidence="6">
    <location>
        <begin position="380"/>
        <end position="399"/>
    </location>
</feature>
<dbReference type="EMBL" id="CP009933">
    <property type="protein sequence ID" value="AKA70607.1"/>
    <property type="molecule type" value="Genomic_DNA"/>
</dbReference>
<evidence type="ECO:0000256" key="2">
    <source>
        <dbReference type="ARBA" id="ARBA00022448"/>
    </source>
</evidence>
<dbReference type="GO" id="GO:0015171">
    <property type="term" value="F:amino acid transmembrane transporter activity"/>
    <property type="evidence" value="ECO:0007669"/>
    <property type="project" value="TreeGrafter"/>
</dbReference>
<dbReference type="PIRSF" id="PIRSF006060">
    <property type="entry name" value="AA_transporter"/>
    <property type="match status" value="1"/>
</dbReference>